<evidence type="ECO:0000313" key="1">
    <source>
        <dbReference type="EMBL" id="KAJ8677917.1"/>
    </source>
</evidence>
<protein>
    <submittedName>
        <fullName evidence="1">Uncharacterized protein</fullName>
    </submittedName>
</protein>
<gene>
    <name evidence="1" type="ORF">QAD02_013704</name>
</gene>
<accession>A0ACC2P3F4</accession>
<dbReference type="Proteomes" id="UP001239111">
    <property type="component" value="Chromosome 2"/>
</dbReference>
<organism evidence="1 2">
    <name type="scientific">Eretmocerus hayati</name>
    <dbReference type="NCBI Taxonomy" id="131215"/>
    <lineage>
        <taxon>Eukaryota</taxon>
        <taxon>Metazoa</taxon>
        <taxon>Ecdysozoa</taxon>
        <taxon>Arthropoda</taxon>
        <taxon>Hexapoda</taxon>
        <taxon>Insecta</taxon>
        <taxon>Pterygota</taxon>
        <taxon>Neoptera</taxon>
        <taxon>Endopterygota</taxon>
        <taxon>Hymenoptera</taxon>
        <taxon>Apocrita</taxon>
        <taxon>Proctotrupomorpha</taxon>
        <taxon>Chalcidoidea</taxon>
        <taxon>Aphelinidae</taxon>
        <taxon>Aphelininae</taxon>
        <taxon>Eretmocerus</taxon>
    </lineage>
</organism>
<name>A0ACC2P3F4_9HYME</name>
<comment type="caution">
    <text evidence="1">The sequence shown here is derived from an EMBL/GenBank/DDBJ whole genome shotgun (WGS) entry which is preliminary data.</text>
</comment>
<reference evidence="1" key="1">
    <citation type="submission" date="2023-04" db="EMBL/GenBank/DDBJ databases">
        <title>A chromosome-level genome assembly of the parasitoid wasp Eretmocerus hayati.</title>
        <authorList>
            <person name="Zhong Y."/>
            <person name="Liu S."/>
            <person name="Liu Y."/>
        </authorList>
    </citation>
    <scope>NUCLEOTIDE SEQUENCE</scope>
    <source>
        <strain evidence="1">ZJU_SS_LIU_2023</strain>
    </source>
</reference>
<sequence>MFDGKCVNALTNSPSSNCCSVRHSKPKEIAIVNSSFKPVEGTTKFGMELLYVTIRVMEHFLQLAYELVILCWCLWKHSKDEKLMKGIFLLIKLYRCKTKLSIPEVRKLWKSMYVRYHRLYGAWAMMSPTLHKLLAHGPDIAEEFEMSLAYYAGDALETWHKFLRRFTTTHARQSSREARITDLSNRAVYWSDPVIIKISLNRRTQKPVSHGITKSIAPYILKTDLEGITFEEENEDAIDFEIDSDEEADS</sequence>
<dbReference type="EMBL" id="CM056742">
    <property type="protein sequence ID" value="KAJ8677917.1"/>
    <property type="molecule type" value="Genomic_DNA"/>
</dbReference>
<keyword evidence="2" id="KW-1185">Reference proteome</keyword>
<evidence type="ECO:0000313" key="2">
    <source>
        <dbReference type="Proteomes" id="UP001239111"/>
    </source>
</evidence>
<proteinExistence type="predicted"/>